<dbReference type="EMBL" id="ML736327">
    <property type="protein sequence ID" value="KAE8373106.1"/>
    <property type="molecule type" value="Genomic_DNA"/>
</dbReference>
<keyword evidence="2" id="KW-1185">Reference proteome</keyword>
<evidence type="ECO:0000313" key="1">
    <source>
        <dbReference type="EMBL" id="KAE8373106.1"/>
    </source>
</evidence>
<organism evidence="1 2">
    <name type="scientific">Aspergillus bertholletiae</name>
    <dbReference type="NCBI Taxonomy" id="1226010"/>
    <lineage>
        <taxon>Eukaryota</taxon>
        <taxon>Fungi</taxon>
        <taxon>Dikarya</taxon>
        <taxon>Ascomycota</taxon>
        <taxon>Pezizomycotina</taxon>
        <taxon>Eurotiomycetes</taxon>
        <taxon>Eurotiomycetidae</taxon>
        <taxon>Eurotiales</taxon>
        <taxon>Aspergillaceae</taxon>
        <taxon>Aspergillus</taxon>
        <taxon>Aspergillus subgen. Circumdati</taxon>
    </lineage>
</organism>
<dbReference type="Proteomes" id="UP000326198">
    <property type="component" value="Unassembled WGS sequence"/>
</dbReference>
<evidence type="ECO:0000313" key="2">
    <source>
        <dbReference type="Proteomes" id="UP000326198"/>
    </source>
</evidence>
<proteinExistence type="predicted"/>
<accession>A0A5N7AUW0</accession>
<reference evidence="1 2" key="1">
    <citation type="submission" date="2019-04" db="EMBL/GenBank/DDBJ databases">
        <title>Friends and foes A comparative genomics studyof 23 Aspergillus species from section Flavi.</title>
        <authorList>
            <consortium name="DOE Joint Genome Institute"/>
            <person name="Kjaerbolling I."/>
            <person name="Vesth T."/>
            <person name="Frisvad J.C."/>
            <person name="Nybo J.L."/>
            <person name="Theobald S."/>
            <person name="Kildgaard S."/>
            <person name="Isbrandt T."/>
            <person name="Kuo A."/>
            <person name="Sato A."/>
            <person name="Lyhne E.K."/>
            <person name="Kogle M.E."/>
            <person name="Wiebenga A."/>
            <person name="Kun R.S."/>
            <person name="Lubbers R.J."/>
            <person name="Makela M.R."/>
            <person name="Barry K."/>
            <person name="Chovatia M."/>
            <person name="Clum A."/>
            <person name="Daum C."/>
            <person name="Haridas S."/>
            <person name="He G."/>
            <person name="LaButti K."/>
            <person name="Lipzen A."/>
            <person name="Mondo S."/>
            <person name="Riley R."/>
            <person name="Salamov A."/>
            <person name="Simmons B.A."/>
            <person name="Magnuson J.K."/>
            <person name="Henrissat B."/>
            <person name="Mortensen U.H."/>
            <person name="Larsen T.O."/>
            <person name="Devries R.P."/>
            <person name="Grigoriev I.V."/>
            <person name="Machida M."/>
            <person name="Baker S.E."/>
            <person name="Andersen M.R."/>
        </authorList>
    </citation>
    <scope>NUCLEOTIDE SEQUENCE [LARGE SCALE GENOMIC DNA]</scope>
    <source>
        <strain evidence="1 2">IBT 29228</strain>
    </source>
</reference>
<name>A0A5N7AUW0_9EURO</name>
<dbReference type="AlphaFoldDB" id="A0A5N7AUW0"/>
<dbReference type="OrthoDB" id="4472379at2759"/>
<sequence>MDDLSSAFGPSKAQLRHDPIYYVKLVEKLKNCIAIFEHQEIPQCFRGVEDEPGADESTIKNAVTRKKALLMDGITVDASLHDLVCVFTAAGQSIDALIPTEPVEGGYVRIGYNFSTKTESGRKVYEELLRLVVTYLGEKHLTDSDLPVILGEELRVAQTVPRSWRLDRGYVYDKSPLGVSKEIFSPVWKKAVEREKAR</sequence>
<protein>
    <submittedName>
        <fullName evidence="1">Uncharacterized protein</fullName>
    </submittedName>
</protein>
<gene>
    <name evidence="1" type="ORF">BDV26DRAFT_301317</name>
</gene>